<evidence type="ECO:0000313" key="2">
    <source>
        <dbReference type="EMBL" id="MDN5213086.1"/>
    </source>
</evidence>
<protein>
    <submittedName>
        <fullName evidence="2">Outer membrane beta-barrel protein</fullName>
    </submittedName>
</protein>
<organism evidence="2 3">
    <name type="scientific">Agaribacillus aureus</name>
    <dbReference type="NCBI Taxonomy" id="3051825"/>
    <lineage>
        <taxon>Bacteria</taxon>
        <taxon>Pseudomonadati</taxon>
        <taxon>Bacteroidota</taxon>
        <taxon>Cytophagia</taxon>
        <taxon>Cytophagales</taxon>
        <taxon>Splendidivirgaceae</taxon>
        <taxon>Agaribacillus</taxon>
    </lineage>
</organism>
<name>A0ABT8L7Q5_9BACT</name>
<dbReference type="RefSeq" id="WP_346758426.1">
    <property type="nucleotide sequence ID" value="NZ_JAUJEB010000002.1"/>
</dbReference>
<dbReference type="Proteomes" id="UP001172083">
    <property type="component" value="Unassembled WGS sequence"/>
</dbReference>
<reference evidence="2" key="1">
    <citation type="submission" date="2023-06" db="EMBL/GenBank/DDBJ databases">
        <title>Genomic of Agaribacillus aureum.</title>
        <authorList>
            <person name="Wang G."/>
        </authorList>
    </citation>
    <scope>NUCLEOTIDE SEQUENCE</scope>
    <source>
        <strain evidence="2">BMA12</strain>
    </source>
</reference>
<accession>A0ABT8L7Q5</accession>
<comment type="caution">
    <text evidence="2">The sequence shown here is derived from an EMBL/GenBank/DDBJ whole genome shotgun (WGS) entry which is preliminary data.</text>
</comment>
<dbReference type="Pfam" id="PF13568">
    <property type="entry name" value="OMP_b-brl_2"/>
    <property type="match status" value="1"/>
</dbReference>
<dbReference type="EMBL" id="JAUJEB010000002">
    <property type="protein sequence ID" value="MDN5213086.1"/>
    <property type="molecule type" value="Genomic_DNA"/>
</dbReference>
<feature type="domain" description="Outer membrane protein beta-barrel" evidence="1">
    <location>
        <begin position="25"/>
        <end position="207"/>
    </location>
</feature>
<proteinExistence type="predicted"/>
<dbReference type="InterPro" id="IPR025665">
    <property type="entry name" value="Beta-barrel_OMP_2"/>
</dbReference>
<sequence length="266" mass="29975">MNKRYLLIITCMFFMSPTCFGQLYVGPKAGIQAFAPFYPDKDNRAGLKLKPRPGLSLGLAAVAEVRENFALHFEIAYSQKGKKVKDEISPLFSHKVRYNHIDFPILFTRRFNAKFGGQKAYQWYLNVGPNISYWLGGSGELISDELEEENIARLDYTMVFKADSFDEDQANFEDPNRLQLGLNVGGGLIFKPSDANMLLVDFRLEIGSTFVGKKGTATEFPHLLFAYTDNLAAVNVGLKASVAYVFDLNLSQLKKGKSTKDIKRRR</sequence>
<evidence type="ECO:0000259" key="1">
    <source>
        <dbReference type="Pfam" id="PF13568"/>
    </source>
</evidence>
<keyword evidence="3" id="KW-1185">Reference proteome</keyword>
<gene>
    <name evidence="2" type="ORF">QQ020_13550</name>
</gene>
<evidence type="ECO:0000313" key="3">
    <source>
        <dbReference type="Proteomes" id="UP001172083"/>
    </source>
</evidence>